<organism evidence="1">
    <name type="scientific">Alexandrium catenella</name>
    <name type="common">Red tide dinoflagellate</name>
    <name type="synonym">Gonyaulax catenella</name>
    <dbReference type="NCBI Taxonomy" id="2925"/>
    <lineage>
        <taxon>Eukaryota</taxon>
        <taxon>Sar</taxon>
        <taxon>Alveolata</taxon>
        <taxon>Dinophyceae</taxon>
        <taxon>Gonyaulacales</taxon>
        <taxon>Pyrocystaceae</taxon>
        <taxon>Alexandrium</taxon>
    </lineage>
</organism>
<accession>A0A7S1RCY8</accession>
<reference evidence="1" key="1">
    <citation type="submission" date="2021-01" db="EMBL/GenBank/DDBJ databases">
        <authorList>
            <person name="Corre E."/>
            <person name="Pelletier E."/>
            <person name="Niang G."/>
            <person name="Scheremetjew M."/>
            <person name="Finn R."/>
            <person name="Kale V."/>
            <person name="Holt S."/>
            <person name="Cochrane G."/>
            <person name="Meng A."/>
            <person name="Brown T."/>
            <person name="Cohen L."/>
        </authorList>
    </citation>
    <scope>NUCLEOTIDE SEQUENCE</scope>
    <source>
        <strain evidence="1">OF101</strain>
    </source>
</reference>
<proteinExistence type="predicted"/>
<dbReference type="AlphaFoldDB" id="A0A7S1RCY8"/>
<name>A0A7S1RCY8_ALECA</name>
<dbReference type="EMBL" id="HBGE01065504">
    <property type="protein sequence ID" value="CAD9162493.1"/>
    <property type="molecule type" value="Transcribed_RNA"/>
</dbReference>
<sequence length="165" mass="16799">MAQAVPALEACPYSPLAATLVARQAAMMTKALLVASCAFYMASAGVEADGLNGPKPHFGMPPCLEDEAELEVKDYKSGYHGKACAVSCSSDADCPKDKPASSTTPACIIHDSGKKYCALACFIGCGNPAMTCLSLGAPNFRKACAYRGVDGAAGAAPEGNATLVV</sequence>
<evidence type="ECO:0000313" key="1">
    <source>
        <dbReference type="EMBL" id="CAD9162493.1"/>
    </source>
</evidence>
<protein>
    <submittedName>
        <fullName evidence="1">Uncharacterized protein</fullName>
    </submittedName>
</protein>
<gene>
    <name evidence="1" type="ORF">ACAT0790_LOCUS39258</name>
</gene>